<dbReference type="Pfam" id="PF13977">
    <property type="entry name" value="TetR_C_6"/>
    <property type="match status" value="1"/>
</dbReference>
<keyword evidence="1" id="KW-0678">Repressor</keyword>
<dbReference type="RefSeq" id="WP_320943136.1">
    <property type="nucleotide sequence ID" value="NZ_BAABEU010000011.1"/>
</dbReference>
<name>A0ABZ0SQ95_9MICO</name>
<keyword evidence="4" id="KW-0804">Transcription</keyword>
<evidence type="ECO:0000313" key="8">
    <source>
        <dbReference type="Proteomes" id="UP001323798"/>
    </source>
</evidence>
<sequence length="207" mass="22627">MTETATGVRKRRGPRGEYAKSSATREAILDAALEVFASGYNSGSLRDIANRVGMSEAGLLHHFKSKSILLQAVLDLRDERSRDLVDFDDEDAVEPLRGLVALARHNSSVPGVVELYCTLSAESTAPEHPAHAYFQRRYVSVRESLTGTFERLIADGRLLPGISPERAAIATIALMDGLQVQWLLDRDVVDMGDALKEFFDGLIVGGI</sequence>
<organism evidence="7 8">
    <name type="scientific">Microbacterium rhizosphaerae</name>
    <dbReference type="NCBI Taxonomy" id="1678237"/>
    <lineage>
        <taxon>Bacteria</taxon>
        <taxon>Bacillati</taxon>
        <taxon>Actinomycetota</taxon>
        <taxon>Actinomycetes</taxon>
        <taxon>Micrococcales</taxon>
        <taxon>Microbacteriaceae</taxon>
        <taxon>Microbacterium</taxon>
    </lineage>
</organism>
<keyword evidence="2" id="KW-0805">Transcription regulation</keyword>
<dbReference type="InterPro" id="IPR050109">
    <property type="entry name" value="HTH-type_TetR-like_transc_reg"/>
</dbReference>
<evidence type="ECO:0000313" key="7">
    <source>
        <dbReference type="EMBL" id="WPR90424.1"/>
    </source>
</evidence>
<dbReference type="PANTHER" id="PTHR30055:SF234">
    <property type="entry name" value="HTH-TYPE TRANSCRIPTIONAL REGULATOR BETI"/>
    <property type="match status" value="1"/>
</dbReference>
<dbReference type="PRINTS" id="PR00455">
    <property type="entry name" value="HTHTETR"/>
</dbReference>
<evidence type="ECO:0000256" key="4">
    <source>
        <dbReference type="ARBA" id="ARBA00023163"/>
    </source>
</evidence>
<dbReference type="PANTHER" id="PTHR30055">
    <property type="entry name" value="HTH-TYPE TRANSCRIPTIONAL REGULATOR RUTR"/>
    <property type="match status" value="1"/>
</dbReference>
<protein>
    <submittedName>
        <fullName evidence="7">TetR/AcrR family transcriptional regulator</fullName>
    </submittedName>
</protein>
<feature type="domain" description="HTH tetR-type" evidence="6">
    <location>
        <begin position="22"/>
        <end position="81"/>
    </location>
</feature>
<evidence type="ECO:0000256" key="1">
    <source>
        <dbReference type="ARBA" id="ARBA00022491"/>
    </source>
</evidence>
<evidence type="ECO:0000256" key="2">
    <source>
        <dbReference type="ARBA" id="ARBA00023015"/>
    </source>
</evidence>
<dbReference type="InterPro" id="IPR001647">
    <property type="entry name" value="HTH_TetR"/>
</dbReference>
<dbReference type="SUPFAM" id="SSF48498">
    <property type="entry name" value="Tetracyclin repressor-like, C-terminal domain"/>
    <property type="match status" value="1"/>
</dbReference>
<dbReference type="PROSITE" id="PS50977">
    <property type="entry name" value="HTH_TETR_2"/>
    <property type="match status" value="1"/>
</dbReference>
<evidence type="ECO:0000256" key="5">
    <source>
        <dbReference type="PROSITE-ProRule" id="PRU00335"/>
    </source>
</evidence>
<keyword evidence="3 5" id="KW-0238">DNA-binding</keyword>
<proteinExistence type="predicted"/>
<feature type="DNA-binding region" description="H-T-H motif" evidence="5">
    <location>
        <begin position="44"/>
        <end position="63"/>
    </location>
</feature>
<dbReference type="Gene3D" id="1.10.357.10">
    <property type="entry name" value="Tetracycline Repressor, domain 2"/>
    <property type="match status" value="1"/>
</dbReference>
<dbReference type="InterPro" id="IPR009057">
    <property type="entry name" value="Homeodomain-like_sf"/>
</dbReference>
<evidence type="ECO:0000259" key="6">
    <source>
        <dbReference type="PROSITE" id="PS50977"/>
    </source>
</evidence>
<dbReference type="Proteomes" id="UP001323798">
    <property type="component" value="Chromosome"/>
</dbReference>
<dbReference type="Pfam" id="PF00440">
    <property type="entry name" value="TetR_N"/>
    <property type="match status" value="1"/>
</dbReference>
<keyword evidence="8" id="KW-1185">Reference proteome</keyword>
<dbReference type="SUPFAM" id="SSF46689">
    <property type="entry name" value="Homeodomain-like"/>
    <property type="match status" value="1"/>
</dbReference>
<reference evidence="7 8" key="1">
    <citation type="submission" date="2023-11" db="EMBL/GenBank/DDBJ databases">
        <title>Genome sequence of Microbacterium rhizosphaerae KACC 19337.</title>
        <authorList>
            <person name="Choi H."/>
            <person name="Kim S."/>
            <person name="Kim Y."/>
            <person name="Kwon S.-W."/>
            <person name="Heo J."/>
        </authorList>
    </citation>
    <scope>NUCLEOTIDE SEQUENCE [LARGE SCALE GENOMIC DNA]</scope>
    <source>
        <strain evidence="7 8">KACC 19337</strain>
    </source>
</reference>
<dbReference type="InterPro" id="IPR036271">
    <property type="entry name" value="Tet_transcr_reg_TetR-rel_C_sf"/>
</dbReference>
<dbReference type="EMBL" id="CP139368">
    <property type="protein sequence ID" value="WPR90424.1"/>
    <property type="molecule type" value="Genomic_DNA"/>
</dbReference>
<accession>A0ABZ0SQ95</accession>
<dbReference type="InterPro" id="IPR039538">
    <property type="entry name" value="BetI_C"/>
</dbReference>
<gene>
    <name evidence="7" type="ORF">SM116_03805</name>
</gene>
<evidence type="ECO:0000256" key="3">
    <source>
        <dbReference type="ARBA" id="ARBA00023125"/>
    </source>
</evidence>